<dbReference type="OMA" id="NENEHRY"/>
<dbReference type="AlphaFoldDB" id="A0A1M2VM60"/>
<accession>A0A1M2VM60</accession>
<keyword evidence="2" id="KW-1185">Reference proteome</keyword>
<protein>
    <submittedName>
        <fullName evidence="1">Uncharacterized protein</fullName>
    </submittedName>
</protein>
<evidence type="ECO:0000313" key="2">
    <source>
        <dbReference type="Proteomes" id="UP000184267"/>
    </source>
</evidence>
<proteinExistence type="predicted"/>
<organism evidence="1 2">
    <name type="scientific">Trametes pubescens</name>
    <name type="common">White-rot fungus</name>
    <dbReference type="NCBI Taxonomy" id="154538"/>
    <lineage>
        <taxon>Eukaryota</taxon>
        <taxon>Fungi</taxon>
        <taxon>Dikarya</taxon>
        <taxon>Basidiomycota</taxon>
        <taxon>Agaricomycotina</taxon>
        <taxon>Agaricomycetes</taxon>
        <taxon>Polyporales</taxon>
        <taxon>Polyporaceae</taxon>
        <taxon>Trametes</taxon>
    </lineage>
</organism>
<sequence length="230" mass="26295">MQPAQSPAFPFDPLGHYKAKDVVLAFSKHTPQATPTGYVYFVPLPKDVDSDWCVALEYQGESQGIVMDWFHRADLERFSGRTEAFLDNFLPGNYRRGAGDSVLPETSLYMMEAVLPNEDAFRSTRAGTIDLSADPTFTNLLRQLFLMQKVWFDFMVSPGPSEFRPTCIDGLFQNRMETPLFKGVNNGVWRSWAINPREDCIHVIAIRRTLPDPKTKRVYYFLQLKLCPKA</sequence>
<dbReference type="OrthoDB" id="2757072at2759"/>
<comment type="caution">
    <text evidence="1">The sequence shown here is derived from an EMBL/GenBank/DDBJ whole genome shotgun (WGS) entry which is preliminary data.</text>
</comment>
<gene>
    <name evidence="1" type="ORF">TRAPUB_481</name>
</gene>
<reference evidence="1 2" key="1">
    <citation type="submission" date="2016-10" db="EMBL/GenBank/DDBJ databases">
        <title>Genome sequence of the basidiomycete white-rot fungus Trametes pubescens.</title>
        <authorList>
            <person name="Makela M.R."/>
            <person name="Granchi Z."/>
            <person name="Peng M."/>
            <person name="De Vries R.P."/>
            <person name="Grigoriev I."/>
            <person name="Riley R."/>
            <person name="Hilden K."/>
        </authorList>
    </citation>
    <scope>NUCLEOTIDE SEQUENCE [LARGE SCALE GENOMIC DNA]</scope>
    <source>
        <strain evidence="1 2">FBCC735</strain>
    </source>
</reference>
<dbReference type="Proteomes" id="UP000184267">
    <property type="component" value="Unassembled WGS sequence"/>
</dbReference>
<dbReference type="EMBL" id="MNAD01001025">
    <property type="protein sequence ID" value="OJT08632.1"/>
    <property type="molecule type" value="Genomic_DNA"/>
</dbReference>
<name>A0A1M2VM60_TRAPU</name>
<evidence type="ECO:0000313" key="1">
    <source>
        <dbReference type="EMBL" id="OJT08632.1"/>
    </source>
</evidence>